<dbReference type="Gene3D" id="1.10.10.1070">
    <property type="entry name" value="Zinc finger, BED domain-containing"/>
    <property type="match status" value="1"/>
</dbReference>
<dbReference type="InterPro" id="IPR012337">
    <property type="entry name" value="RNaseH-like_sf"/>
</dbReference>
<dbReference type="SUPFAM" id="SSF53098">
    <property type="entry name" value="Ribonuclease H-like"/>
    <property type="match status" value="1"/>
</dbReference>
<name>A0A817YEX0_9BILA</name>
<dbReference type="SUPFAM" id="SSF140996">
    <property type="entry name" value="Hermes dimerisation domain"/>
    <property type="match status" value="1"/>
</dbReference>
<protein>
    <recommendedName>
        <fullName evidence="1">Hermes trasposase DNA-binding domain-containing protein</fullName>
    </recommendedName>
</protein>
<gene>
    <name evidence="2" type="ORF">FME351_LOCUS7249</name>
</gene>
<evidence type="ECO:0000313" key="2">
    <source>
        <dbReference type="EMBL" id="CAF3381076.1"/>
    </source>
</evidence>
<dbReference type="GO" id="GO:0006357">
    <property type="term" value="P:regulation of transcription by RNA polymerase II"/>
    <property type="evidence" value="ECO:0007669"/>
    <property type="project" value="TreeGrafter"/>
</dbReference>
<feature type="domain" description="Hermes trasposase DNA-binding" evidence="1">
    <location>
        <begin position="44"/>
        <end position="100"/>
    </location>
</feature>
<dbReference type="InterPro" id="IPR052717">
    <property type="entry name" value="Vacuolar_transposase_reg"/>
</dbReference>
<dbReference type="Pfam" id="PF10683">
    <property type="entry name" value="DBD_Tnp_Hermes"/>
    <property type="match status" value="1"/>
</dbReference>
<dbReference type="PANTHER" id="PTHR46169">
    <property type="entry name" value="DNA REPLICATION-RELATED ELEMENT FACTOR, ISOFORM A"/>
    <property type="match status" value="1"/>
</dbReference>
<dbReference type="Proteomes" id="UP000663869">
    <property type="component" value="Unassembled WGS sequence"/>
</dbReference>
<proteinExistence type="predicted"/>
<dbReference type="EMBL" id="CAJNYU010000677">
    <property type="protein sequence ID" value="CAF3381076.1"/>
    <property type="molecule type" value="Genomic_DNA"/>
</dbReference>
<dbReference type="InterPro" id="IPR018473">
    <property type="entry name" value="Hermes_transposase_DNA-db"/>
</dbReference>
<dbReference type="AlphaFoldDB" id="A0A817YEX0"/>
<dbReference type="PANTHER" id="PTHR46169:SF29">
    <property type="entry name" value="DNA REPLICATION-RELATED ELEMENT FACTOR, ISOFORM A"/>
    <property type="match status" value="1"/>
</dbReference>
<accession>A0A817YEX0</accession>
<sequence length="335" mass="38671">MLAHSRSCQLRRKEYDLSSKQRKMNHYYRSPSNDQNQIPKRIKDAITSSCVEFVAQDSQSFKLLEGSGFVRLAKQLFDTGSILSSTTNIEIEDLLPDPTTYGYYKEKLIKLCQSMDSFCVTVDFWTESYTGLSYCGLSLNHIDPTFYSQSFLLGCFPYEMENKRALTIRSFVEDILNDFGLKLNEEKLIMSDNEPTMKCTFNLNSQELFVDVKQIVSSVRQMHKQRNLSKKLVLYSDTRFSGAYAMLVVFQDVYDELGKILDSKLLTAYSRIDEDLLRDICEFLLPFDTAIHTLSDSKRPTLHRVVPLKQFLINKCNINNDDKEGLKQLKAFLGK</sequence>
<evidence type="ECO:0000313" key="3">
    <source>
        <dbReference type="Proteomes" id="UP000663869"/>
    </source>
</evidence>
<comment type="caution">
    <text evidence="2">The sequence shown here is derived from an EMBL/GenBank/DDBJ whole genome shotgun (WGS) entry which is preliminary data.</text>
</comment>
<organism evidence="2 3">
    <name type="scientific">Rotaria socialis</name>
    <dbReference type="NCBI Taxonomy" id="392032"/>
    <lineage>
        <taxon>Eukaryota</taxon>
        <taxon>Metazoa</taxon>
        <taxon>Spiralia</taxon>
        <taxon>Gnathifera</taxon>
        <taxon>Rotifera</taxon>
        <taxon>Eurotatoria</taxon>
        <taxon>Bdelloidea</taxon>
        <taxon>Philodinida</taxon>
        <taxon>Philodinidae</taxon>
        <taxon>Rotaria</taxon>
    </lineage>
</organism>
<evidence type="ECO:0000259" key="1">
    <source>
        <dbReference type="Pfam" id="PF10683"/>
    </source>
</evidence>
<reference evidence="2" key="1">
    <citation type="submission" date="2021-02" db="EMBL/GenBank/DDBJ databases">
        <authorList>
            <person name="Nowell W R."/>
        </authorList>
    </citation>
    <scope>NUCLEOTIDE SEQUENCE</scope>
</reference>
<dbReference type="GO" id="GO:0005634">
    <property type="term" value="C:nucleus"/>
    <property type="evidence" value="ECO:0007669"/>
    <property type="project" value="TreeGrafter"/>
</dbReference>